<protein>
    <submittedName>
        <fullName evidence="2">Uncharacterized protein</fullName>
    </submittedName>
</protein>
<proteinExistence type="predicted"/>
<dbReference type="AlphaFoldDB" id="A0A0E9R282"/>
<accession>A0A0E9R282</accession>
<keyword evidence="1" id="KW-1133">Transmembrane helix</keyword>
<sequence length="37" mass="4401">MRQRKEPRRMETMIKGIMFSFHSGTCLISGYPFHLLT</sequence>
<reference evidence="2" key="2">
    <citation type="journal article" date="2015" name="Fish Shellfish Immunol.">
        <title>Early steps in the European eel (Anguilla anguilla)-Vibrio vulnificus interaction in the gills: Role of the RtxA13 toxin.</title>
        <authorList>
            <person name="Callol A."/>
            <person name="Pajuelo D."/>
            <person name="Ebbesson L."/>
            <person name="Teles M."/>
            <person name="MacKenzie S."/>
            <person name="Amaro C."/>
        </authorList>
    </citation>
    <scope>NUCLEOTIDE SEQUENCE</scope>
</reference>
<organism evidence="2">
    <name type="scientific">Anguilla anguilla</name>
    <name type="common">European freshwater eel</name>
    <name type="synonym">Muraena anguilla</name>
    <dbReference type="NCBI Taxonomy" id="7936"/>
    <lineage>
        <taxon>Eukaryota</taxon>
        <taxon>Metazoa</taxon>
        <taxon>Chordata</taxon>
        <taxon>Craniata</taxon>
        <taxon>Vertebrata</taxon>
        <taxon>Euteleostomi</taxon>
        <taxon>Actinopterygii</taxon>
        <taxon>Neopterygii</taxon>
        <taxon>Teleostei</taxon>
        <taxon>Anguilliformes</taxon>
        <taxon>Anguillidae</taxon>
        <taxon>Anguilla</taxon>
    </lineage>
</organism>
<keyword evidence="1" id="KW-0812">Transmembrane</keyword>
<evidence type="ECO:0000256" key="1">
    <source>
        <dbReference type="SAM" id="Phobius"/>
    </source>
</evidence>
<dbReference type="EMBL" id="GBXM01086134">
    <property type="protein sequence ID" value="JAH22443.1"/>
    <property type="molecule type" value="Transcribed_RNA"/>
</dbReference>
<reference evidence="2" key="1">
    <citation type="submission" date="2014-11" db="EMBL/GenBank/DDBJ databases">
        <authorList>
            <person name="Amaro Gonzalez C."/>
        </authorList>
    </citation>
    <scope>NUCLEOTIDE SEQUENCE</scope>
</reference>
<feature type="transmembrane region" description="Helical" evidence="1">
    <location>
        <begin position="12"/>
        <end position="33"/>
    </location>
</feature>
<name>A0A0E9R282_ANGAN</name>
<evidence type="ECO:0000313" key="2">
    <source>
        <dbReference type="EMBL" id="JAH22443.1"/>
    </source>
</evidence>
<keyword evidence="1" id="KW-0472">Membrane</keyword>